<accession>A0A927ECF1</accession>
<protein>
    <submittedName>
        <fullName evidence="1">Uncharacterized protein</fullName>
    </submittedName>
</protein>
<name>A0A927ECF1_9HYPH</name>
<reference evidence="1" key="1">
    <citation type="submission" date="2020-09" db="EMBL/GenBank/DDBJ databases">
        <title>Bosea spartocytisi sp. nov. a root nodule endophyte of Spartocytisus supranubius in the high mountain ecosystem fo the Teide National Park (Canary Islands, Spain).</title>
        <authorList>
            <person name="Pulido-Suarez L."/>
            <person name="Peix A."/>
            <person name="Igual J.M."/>
            <person name="Socas-Perez N."/>
            <person name="Velazquez E."/>
            <person name="Flores-Felix J.D."/>
            <person name="Leon-Barrios M."/>
        </authorList>
    </citation>
    <scope>NUCLEOTIDE SEQUENCE</scope>
    <source>
        <strain evidence="1">SSUT16</strain>
    </source>
</reference>
<sequence>MRAKVRRGDSTGEATRPVFRIETVEDYGLARHRIESLKDSTRGDDEEQELQALIDAVERWDADHAAQPGRHRR</sequence>
<keyword evidence="2" id="KW-1185">Reference proteome</keyword>
<gene>
    <name evidence="1" type="ORF">IED13_19460</name>
</gene>
<proteinExistence type="predicted"/>
<dbReference type="Proteomes" id="UP000619295">
    <property type="component" value="Unassembled WGS sequence"/>
</dbReference>
<comment type="caution">
    <text evidence="1">The sequence shown here is derived from an EMBL/GenBank/DDBJ whole genome shotgun (WGS) entry which is preliminary data.</text>
</comment>
<dbReference type="EMBL" id="JACXWY010000013">
    <property type="protein sequence ID" value="MBD3847882.1"/>
    <property type="molecule type" value="Genomic_DNA"/>
</dbReference>
<evidence type="ECO:0000313" key="1">
    <source>
        <dbReference type="EMBL" id="MBD3847882.1"/>
    </source>
</evidence>
<dbReference type="RefSeq" id="WP_112762257.1">
    <property type="nucleotide sequence ID" value="NZ_JACXWY010000013.1"/>
</dbReference>
<dbReference type="AlphaFoldDB" id="A0A927ECF1"/>
<evidence type="ECO:0000313" key="2">
    <source>
        <dbReference type="Proteomes" id="UP000619295"/>
    </source>
</evidence>
<organism evidence="1 2">
    <name type="scientific">Bosea spartocytisi</name>
    <dbReference type="NCBI Taxonomy" id="2773451"/>
    <lineage>
        <taxon>Bacteria</taxon>
        <taxon>Pseudomonadati</taxon>
        <taxon>Pseudomonadota</taxon>
        <taxon>Alphaproteobacteria</taxon>
        <taxon>Hyphomicrobiales</taxon>
        <taxon>Boseaceae</taxon>
        <taxon>Bosea</taxon>
    </lineage>
</organism>